<protein>
    <submittedName>
        <fullName evidence="1">Uncharacterized protein</fullName>
    </submittedName>
</protein>
<comment type="caution">
    <text evidence="1">The sequence shown here is derived from an EMBL/GenBank/DDBJ whole genome shotgun (WGS) entry which is preliminary data.</text>
</comment>
<gene>
    <name evidence="1" type="ORF">CGZ94_09195</name>
</gene>
<dbReference type="AlphaFoldDB" id="A0A255GFT4"/>
<dbReference type="Proteomes" id="UP000215896">
    <property type="component" value="Unassembled WGS sequence"/>
</dbReference>
<dbReference type="InterPro" id="IPR036188">
    <property type="entry name" value="FAD/NAD-bd_sf"/>
</dbReference>
<organism evidence="1 2">
    <name type="scientific">Enemella evansiae</name>
    <dbReference type="NCBI Taxonomy" id="2016499"/>
    <lineage>
        <taxon>Bacteria</taxon>
        <taxon>Bacillati</taxon>
        <taxon>Actinomycetota</taxon>
        <taxon>Actinomycetes</taxon>
        <taxon>Propionibacteriales</taxon>
        <taxon>Propionibacteriaceae</taxon>
        <taxon>Enemella</taxon>
    </lineage>
</organism>
<dbReference type="OrthoDB" id="9774675at2"/>
<dbReference type="EMBL" id="NMVO01000012">
    <property type="protein sequence ID" value="OYO14728.1"/>
    <property type="molecule type" value="Genomic_DNA"/>
</dbReference>
<proteinExistence type="predicted"/>
<name>A0A255GFT4_9ACTN</name>
<dbReference type="Gene3D" id="3.50.50.60">
    <property type="entry name" value="FAD/NAD(P)-binding domain"/>
    <property type="match status" value="1"/>
</dbReference>
<dbReference type="SUPFAM" id="SSF51971">
    <property type="entry name" value="Nucleotide-binding domain"/>
    <property type="match status" value="1"/>
</dbReference>
<evidence type="ECO:0000313" key="2">
    <source>
        <dbReference type="Proteomes" id="UP000215896"/>
    </source>
</evidence>
<dbReference type="RefSeq" id="WP_094405410.1">
    <property type="nucleotide sequence ID" value="NZ_NMVO01000012.1"/>
</dbReference>
<accession>A0A4R6M1V5</accession>
<reference evidence="1 2" key="1">
    <citation type="submission" date="2017-07" db="EMBL/GenBank/DDBJ databases">
        <title>Draft whole genome sequences of clinical Proprionibacteriaceae strains.</title>
        <authorList>
            <person name="Bernier A.-M."/>
            <person name="Bernard K."/>
            <person name="Domingo M.-C."/>
        </authorList>
    </citation>
    <scope>NUCLEOTIDE SEQUENCE [LARGE SCALE GENOMIC DNA]</scope>
    <source>
        <strain evidence="1 2">NML 030167</strain>
    </source>
</reference>
<keyword evidence="2" id="KW-1185">Reference proteome</keyword>
<evidence type="ECO:0000313" key="1">
    <source>
        <dbReference type="EMBL" id="OYO14728.1"/>
    </source>
</evidence>
<accession>A0A255GFT4</accession>
<sequence>MADITVLGDTLAGMAACVRLAKVGHRVTLVRSDPTPRHDLPEVFTFPAPWRDLFKKSGRILAAELAQASLELTPVDTRPVAGLDLPAERGAQWRLLVDEFGPPVAARWRDLLDALDEVWQVRRPLGLEREFDKVAFRSARRELWVGRTVADLATDFDHPVLSEVIRDAAEGEPRHSPASDAVWLSVERTFGLWQVTHADGTPAGSVALIDALTRRLDARGVQLVESPPDGADATITATGTIPGGLRGPKPWWRRTGSRTGRHRYTCGAHTAAGSTVAGQLLSAALATYAVHADLTGEDIHPTNKDLTVHRRR</sequence>